<sequence>MNYKNKIKAILGASLILTASACESYLDVNENPNNPQDAPITGLMTNITYETSLNVYREGNAVGNYVQYFASPNPASGSDTMEPLNFSSMWFSLYNVMTDLNELTKKAEESGASHYLGAGQVLMALNLGMTVDLFGDVPFSESFNFTTVTPAYDDDQALYNNILTLLDQGISNLQSSETSASIGPDDFIYGGDIDTWVKFAYTLKARYMIHMKGKEGYNASEVLAAVANGFDSNADDASVTYFEQRFNPWANDAINNANLLLTGWISEQFIEALDGTSYPTVDPRLKLMVGTTDEGEFVGTVNGAGRGNAPEQGARSTLIEGQFYTSQQSPLLIATYAELKFIEAEAAFDTDKARAYEAYLEGINAHMDMLSVDEDEKAAYLADPSVSMGADALTLNDIFKEKYVALFLHPETWNDARRFDYQYKDMTLPDNLNPNLGGEYIRRLAYPDSEVSRNGANVPSVTLTDRIWWDQ</sequence>
<dbReference type="AlphaFoldDB" id="A3I001"/>
<dbReference type="InterPro" id="IPR011990">
    <property type="entry name" value="TPR-like_helical_dom_sf"/>
</dbReference>
<gene>
    <name evidence="2" type="ORF">ALPR1_07925</name>
</gene>
<keyword evidence="3" id="KW-1185">Reference proteome</keyword>
<evidence type="ECO:0008006" key="4">
    <source>
        <dbReference type="Google" id="ProtNLM"/>
    </source>
</evidence>
<dbReference type="InterPro" id="IPR041662">
    <property type="entry name" value="SusD-like_2"/>
</dbReference>
<dbReference type="eggNOG" id="COG0521">
    <property type="taxonomic scope" value="Bacteria"/>
</dbReference>
<evidence type="ECO:0000256" key="1">
    <source>
        <dbReference type="SAM" id="SignalP"/>
    </source>
</evidence>
<comment type="caution">
    <text evidence="2">The sequence shown here is derived from an EMBL/GenBank/DDBJ whole genome shotgun (WGS) entry which is preliminary data.</text>
</comment>
<dbReference type="RefSeq" id="WP_008199673.1">
    <property type="nucleotide sequence ID" value="NZ_CM001023.1"/>
</dbReference>
<dbReference type="EMBL" id="AAXU02000001">
    <property type="protein sequence ID" value="EAZ80837.1"/>
    <property type="molecule type" value="Genomic_DNA"/>
</dbReference>
<dbReference type="HOGENOM" id="CLU_025928_3_0_10"/>
<evidence type="ECO:0000313" key="3">
    <source>
        <dbReference type="Proteomes" id="UP000003919"/>
    </source>
</evidence>
<dbReference type="Proteomes" id="UP000003919">
    <property type="component" value="Chromosome"/>
</dbReference>
<dbReference type="STRING" id="388413.ALPR1_07925"/>
<dbReference type="SUPFAM" id="SSF48452">
    <property type="entry name" value="TPR-like"/>
    <property type="match status" value="1"/>
</dbReference>
<dbReference type="EMBL" id="CM001023">
    <property type="protein sequence ID" value="EAZ80837.1"/>
    <property type="molecule type" value="Genomic_DNA"/>
</dbReference>
<dbReference type="PROSITE" id="PS51257">
    <property type="entry name" value="PROKAR_LIPOPROTEIN"/>
    <property type="match status" value="1"/>
</dbReference>
<feature type="chain" id="PRO_5002653568" description="Lipoprotein" evidence="1">
    <location>
        <begin position="22"/>
        <end position="471"/>
    </location>
</feature>
<reference evidence="2 3" key="1">
    <citation type="journal article" date="2011" name="J. Bacteriol.">
        <title>Complete genome sequence of Algoriphagus sp. PR1, bacterial prey of a colony-forming choanoflagellate.</title>
        <authorList>
            <person name="Alegado R.A."/>
            <person name="Ferriera S."/>
            <person name="Nusbaum C."/>
            <person name="Young S.K."/>
            <person name="Zeng Q."/>
            <person name="Imamovic A."/>
            <person name="Fairclough S.R."/>
            <person name="King N."/>
        </authorList>
    </citation>
    <scope>NUCLEOTIDE SEQUENCE [LARGE SCALE GENOMIC DNA]</scope>
    <source>
        <strain evidence="2 3">PR1</strain>
    </source>
</reference>
<protein>
    <recommendedName>
        <fullName evidence="4">Lipoprotein</fullName>
    </recommendedName>
</protein>
<dbReference type="Pfam" id="PF12771">
    <property type="entry name" value="SusD-like_2"/>
    <property type="match status" value="1"/>
</dbReference>
<feature type="signal peptide" evidence="1">
    <location>
        <begin position="1"/>
        <end position="21"/>
    </location>
</feature>
<dbReference type="Gene3D" id="1.25.40.390">
    <property type="match status" value="1"/>
</dbReference>
<accession>A3I001</accession>
<proteinExistence type="predicted"/>
<organism evidence="2 3">
    <name type="scientific">Algoriphagus machipongonensis</name>
    <dbReference type="NCBI Taxonomy" id="388413"/>
    <lineage>
        <taxon>Bacteria</taxon>
        <taxon>Pseudomonadati</taxon>
        <taxon>Bacteroidota</taxon>
        <taxon>Cytophagia</taxon>
        <taxon>Cytophagales</taxon>
        <taxon>Cyclobacteriaceae</taxon>
        <taxon>Algoriphagus</taxon>
    </lineage>
</organism>
<keyword evidence="1" id="KW-0732">Signal</keyword>
<name>A3I001_9BACT</name>
<dbReference type="OrthoDB" id="973072at2"/>
<evidence type="ECO:0000313" key="2">
    <source>
        <dbReference type="EMBL" id="EAZ80837.1"/>
    </source>
</evidence>